<evidence type="ECO:0000256" key="2">
    <source>
        <dbReference type="ARBA" id="ARBA00006275"/>
    </source>
</evidence>
<feature type="domain" description="RagB/SusD" evidence="7">
    <location>
        <begin position="382"/>
        <end position="592"/>
    </location>
</feature>
<dbReference type="Proteomes" id="UP000886744">
    <property type="component" value="Unassembled WGS sequence"/>
</dbReference>
<evidence type="ECO:0000256" key="3">
    <source>
        <dbReference type="ARBA" id="ARBA00022729"/>
    </source>
</evidence>
<evidence type="ECO:0000256" key="4">
    <source>
        <dbReference type="ARBA" id="ARBA00023136"/>
    </source>
</evidence>
<keyword evidence="5" id="KW-0998">Cell outer membrane</keyword>
<reference evidence="9" key="1">
    <citation type="submission" date="2020-10" db="EMBL/GenBank/DDBJ databases">
        <authorList>
            <person name="Gilroy R."/>
        </authorList>
    </citation>
    <scope>NUCLEOTIDE SEQUENCE</scope>
    <source>
        <strain evidence="9">ChiHjej13B12-12457</strain>
    </source>
</reference>
<dbReference type="SUPFAM" id="SSF48452">
    <property type="entry name" value="TPR-like"/>
    <property type="match status" value="1"/>
</dbReference>
<evidence type="ECO:0000256" key="1">
    <source>
        <dbReference type="ARBA" id="ARBA00004442"/>
    </source>
</evidence>
<evidence type="ECO:0000313" key="10">
    <source>
        <dbReference type="Proteomes" id="UP000886744"/>
    </source>
</evidence>
<accession>A0A9D1E097</accession>
<evidence type="ECO:0000256" key="5">
    <source>
        <dbReference type="ARBA" id="ARBA00023237"/>
    </source>
</evidence>
<organism evidence="9 10">
    <name type="scientific">Candidatus Coprenecus avistercoris</name>
    <dbReference type="NCBI Taxonomy" id="2840730"/>
    <lineage>
        <taxon>Bacteria</taxon>
        <taxon>Pseudomonadati</taxon>
        <taxon>Bacteroidota</taxon>
        <taxon>Bacteroidia</taxon>
        <taxon>Bacteroidales</taxon>
        <taxon>Rikenellaceae</taxon>
        <taxon>Rikenellaceae incertae sedis</taxon>
        <taxon>Candidatus Coprenecus</taxon>
    </lineage>
</organism>
<feature type="signal peptide" evidence="6">
    <location>
        <begin position="1"/>
        <end position="24"/>
    </location>
</feature>
<name>A0A9D1E097_9BACT</name>
<keyword evidence="3 6" id="KW-0732">Signal</keyword>
<dbReference type="AlphaFoldDB" id="A0A9D1E097"/>
<evidence type="ECO:0000259" key="8">
    <source>
        <dbReference type="Pfam" id="PF14322"/>
    </source>
</evidence>
<dbReference type="InterPro" id="IPR012944">
    <property type="entry name" value="SusD_RagB_dom"/>
</dbReference>
<sequence length="594" mass="66946">MKTHIKIFASVLAAVAVMSLSSCSEEGFFDVKAPSAADESNVYSNYTLSEYAIFSISETFGHTNNYRGRFLPWYGFNTDVEWYNGTNTTGKQLAQYNPTTNNTQLNLDNGPYNEMFVGIERANLAIEGLRTYGDIENQPDMAYLLGEALTLRAMIYYDLIKAWGDVPARFEPINSDNIFMAKSSRDTIFVHILADLEEAINYLYWPGQSTQTATTDRINKAFACGLYARIALFASGYALRPENGTVGTGNVGSVRKTDEPQLQASVLYPNALKYLKMVIESGTAHLESSYEQLWRNFNNYDLTAGKEVLYSIPFSDGRGRWNYHFAGSHEGTAYIGTAANRGGDVGPVPTLYFKYEAQDTRRDVSCVNFNWIEDGQEPAGIDMWYFGKYRFEWMDVQPYGGGNDDGLKPVVMRYSDILLMAAEITNELGNLNEAKDFLSQVRERAYAGNESMVTNYINGLADKNAVFNAIVDERALEFVGEFLRKADLIRWNLLNTKLDEAKAEMTALAQRTDEVYYSYNADGMGLTFWGLDPAQSGISPEGSQWILAEDYFSDFDTELIDAMYQADPNQHMFWPIFDITLTNSQGYLKNDYGY</sequence>
<comment type="caution">
    <text evidence="9">The sequence shown here is derived from an EMBL/GenBank/DDBJ whole genome shotgun (WGS) entry which is preliminary data.</text>
</comment>
<reference evidence="9" key="2">
    <citation type="journal article" date="2021" name="PeerJ">
        <title>Extensive microbial diversity within the chicken gut microbiome revealed by metagenomics and culture.</title>
        <authorList>
            <person name="Gilroy R."/>
            <person name="Ravi A."/>
            <person name="Getino M."/>
            <person name="Pursley I."/>
            <person name="Horton D.L."/>
            <person name="Alikhan N.F."/>
            <person name="Baker D."/>
            <person name="Gharbi K."/>
            <person name="Hall N."/>
            <person name="Watson M."/>
            <person name="Adriaenssens E.M."/>
            <person name="Foster-Nyarko E."/>
            <person name="Jarju S."/>
            <person name="Secka A."/>
            <person name="Antonio M."/>
            <person name="Oren A."/>
            <person name="Chaudhuri R.R."/>
            <person name="La Ragione R."/>
            <person name="Hildebrand F."/>
            <person name="Pallen M.J."/>
        </authorList>
    </citation>
    <scope>NUCLEOTIDE SEQUENCE</scope>
    <source>
        <strain evidence="9">ChiHjej13B12-12457</strain>
    </source>
</reference>
<dbReference type="Pfam" id="PF14322">
    <property type="entry name" value="SusD-like_3"/>
    <property type="match status" value="1"/>
</dbReference>
<dbReference type="EMBL" id="DVHI01000025">
    <property type="protein sequence ID" value="HIR62203.1"/>
    <property type="molecule type" value="Genomic_DNA"/>
</dbReference>
<evidence type="ECO:0000313" key="9">
    <source>
        <dbReference type="EMBL" id="HIR62203.1"/>
    </source>
</evidence>
<feature type="domain" description="SusD-like N-terminal" evidence="8">
    <location>
        <begin position="90"/>
        <end position="232"/>
    </location>
</feature>
<dbReference type="Pfam" id="PF07980">
    <property type="entry name" value="SusD_RagB"/>
    <property type="match status" value="1"/>
</dbReference>
<feature type="chain" id="PRO_5039160144" evidence="6">
    <location>
        <begin position="25"/>
        <end position="594"/>
    </location>
</feature>
<evidence type="ECO:0000256" key="6">
    <source>
        <dbReference type="SAM" id="SignalP"/>
    </source>
</evidence>
<dbReference type="PROSITE" id="PS51257">
    <property type="entry name" value="PROKAR_LIPOPROTEIN"/>
    <property type="match status" value="1"/>
</dbReference>
<keyword evidence="4" id="KW-0472">Membrane</keyword>
<comment type="subcellular location">
    <subcellularLocation>
        <location evidence="1">Cell outer membrane</location>
    </subcellularLocation>
</comment>
<dbReference type="InterPro" id="IPR011990">
    <property type="entry name" value="TPR-like_helical_dom_sf"/>
</dbReference>
<comment type="similarity">
    <text evidence="2">Belongs to the SusD family.</text>
</comment>
<dbReference type="Gene3D" id="1.25.40.390">
    <property type="match status" value="1"/>
</dbReference>
<evidence type="ECO:0000259" key="7">
    <source>
        <dbReference type="Pfam" id="PF07980"/>
    </source>
</evidence>
<dbReference type="InterPro" id="IPR033985">
    <property type="entry name" value="SusD-like_N"/>
</dbReference>
<dbReference type="GO" id="GO:0009279">
    <property type="term" value="C:cell outer membrane"/>
    <property type="evidence" value="ECO:0007669"/>
    <property type="project" value="UniProtKB-SubCell"/>
</dbReference>
<proteinExistence type="inferred from homology"/>
<gene>
    <name evidence="9" type="ORF">IAC94_01595</name>
</gene>
<protein>
    <submittedName>
        <fullName evidence="9">RagB/SusD family nutrient uptake outer membrane protein</fullName>
    </submittedName>
</protein>